<dbReference type="InterPro" id="IPR016181">
    <property type="entry name" value="Acyl_CoA_acyltransferase"/>
</dbReference>
<gene>
    <name evidence="4" type="ORF">ACFQGU_07605</name>
</gene>
<reference evidence="5" key="1">
    <citation type="journal article" date="2019" name="Int. J. Syst. Evol. Microbiol.">
        <title>The Global Catalogue of Microorganisms (GCM) 10K type strain sequencing project: providing services to taxonomists for standard genome sequencing and annotation.</title>
        <authorList>
            <consortium name="The Broad Institute Genomics Platform"/>
            <consortium name="The Broad Institute Genome Sequencing Center for Infectious Disease"/>
            <person name="Wu L."/>
            <person name="Ma J."/>
        </authorList>
    </citation>
    <scope>NUCLEOTIDE SEQUENCE [LARGE SCALE GENOMIC DNA]</scope>
    <source>
        <strain evidence="5">CGMCC 4.7317</strain>
    </source>
</reference>
<dbReference type="GO" id="GO:0016746">
    <property type="term" value="F:acyltransferase activity"/>
    <property type="evidence" value="ECO:0007669"/>
    <property type="project" value="UniProtKB-KW"/>
</dbReference>
<dbReference type="SUPFAM" id="SSF55729">
    <property type="entry name" value="Acyl-CoA N-acyltransferases (Nat)"/>
    <property type="match status" value="1"/>
</dbReference>
<dbReference type="RefSeq" id="WP_386765318.1">
    <property type="nucleotide sequence ID" value="NZ_JBHSTI010000008.1"/>
</dbReference>
<evidence type="ECO:0000259" key="3">
    <source>
        <dbReference type="PROSITE" id="PS51186"/>
    </source>
</evidence>
<dbReference type="InterPro" id="IPR050832">
    <property type="entry name" value="Bact_Acetyltransf"/>
</dbReference>
<dbReference type="Pfam" id="PF00583">
    <property type="entry name" value="Acetyltransf_1"/>
    <property type="match status" value="1"/>
</dbReference>
<dbReference type="InterPro" id="IPR000182">
    <property type="entry name" value="GNAT_dom"/>
</dbReference>
<keyword evidence="2 4" id="KW-0012">Acyltransferase</keyword>
<protein>
    <submittedName>
        <fullName evidence="4">GNAT family N-acetyltransferase</fullName>
        <ecNumber evidence="4">2.3.-.-</ecNumber>
    </submittedName>
</protein>
<dbReference type="Proteomes" id="UP001596138">
    <property type="component" value="Unassembled WGS sequence"/>
</dbReference>
<name>A0ABW1T0E8_9ACTN</name>
<sequence>MDTDELGRLLPRELMTARGPVVVRTARPGDLAAVERMHHRCSTDTVFRRYFSAVPAISPTLQARLLETRLALVAEVGHEVVGLGHLADHQGQPVELALLVEDAWQRYGVGLALAEAALDVADAWGIDRVVTYSLQTSTGAHALMRRLRSGALHPQFHQGEDGLVQTVLPLTGPTLRTLSA</sequence>
<evidence type="ECO:0000256" key="2">
    <source>
        <dbReference type="ARBA" id="ARBA00023315"/>
    </source>
</evidence>
<dbReference type="CDD" id="cd04301">
    <property type="entry name" value="NAT_SF"/>
    <property type="match status" value="1"/>
</dbReference>
<proteinExistence type="predicted"/>
<organism evidence="4 5">
    <name type="scientific">Longivirga aurantiaca</name>
    <dbReference type="NCBI Taxonomy" id="1837743"/>
    <lineage>
        <taxon>Bacteria</taxon>
        <taxon>Bacillati</taxon>
        <taxon>Actinomycetota</taxon>
        <taxon>Actinomycetes</taxon>
        <taxon>Sporichthyales</taxon>
        <taxon>Sporichthyaceae</taxon>
        <taxon>Longivirga</taxon>
    </lineage>
</organism>
<dbReference type="PANTHER" id="PTHR43877">
    <property type="entry name" value="AMINOALKYLPHOSPHONATE N-ACETYLTRANSFERASE-RELATED-RELATED"/>
    <property type="match status" value="1"/>
</dbReference>
<feature type="domain" description="N-acetyltransferase" evidence="3">
    <location>
        <begin position="21"/>
        <end position="176"/>
    </location>
</feature>
<keyword evidence="5" id="KW-1185">Reference proteome</keyword>
<evidence type="ECO:0000256" key="1">
    <source>
        <dbReference type="ARBA" id="ARBA00022679"/>
    </source>
</evidence>
<dbReference type="EC" id="2.3.-.-" evidence="4"/>
<dbReference type="EMBL" id="JBHSTI010000008">
    <property type="protein sequence ID" value="MFC6237740.1"/>
    <property type="molecule type" value="Genomic_DNA"/>
</dbReference>
<dbReference type="PROSITE" id="PS51186">
    <property type="entry name" value="GNAT"/>
    <property type="match status" value="1"/>
</dbReference>
<accession>A0ABW1T0E8</accession>
<evidence type="ECO:0000313" key="5">
    <source>
        <dbReference type="Proteomes" id="UP001596138"/>
    </source>
</evidence>
<evidence type="ECO:0000313" key="4">
    <source>
        <dbReference type="EMBL" id="MFC6237740.1"/>
    </source>
</evidence>
<comment type="caution">
    <text evidence="4">The sequence shown here is derived from an EMBL/GenBank/DDBJ whole genome shotgun (WGS) entry which is preliminary data.</text>
</comment>
<dbReference type="Gene3D" id="3.40.630.30">
    <property type="match status" value="1"/>
</dbReference>
<keyword evidence="1 4" id="KW-0808">Transferase</keyword>